<name>A0A5D2F3V6_GOSDA</name>
<dbReference type="NCBIfam" id="TIGR01640">
    <property type="entry name" value="F_box_assoc_1"/>
    <property type="match status" value="1"/>
</dbReference>
<organism evidence="2 3">
    <name type="scientific">Gossypium darwinii</name>
    <name type="common">Darwin's cotton</name>
    <name type="synonym">Gossypium barbadense var. darwinii</name>
    <dbReference type="NCBI Taxonomy" id="34276"/>
    <lineage>
        <taxon>Eukaryota</taxon>
        <taxon>Viridiplantae</taxon>
        <taxon>Streptophyta</taxon>
        <taxon>Embryophyta</taxon>
        <taxon>Tracheophyta</taxon>
        <taxon>Spermatophyta</taxon>
        <taxon>Magnoliopsida</taxon>
        <taxon>eudicotyledons</taxon>
        <taxon>Gunneridae</taxon>
        <taxon>Pentapetalae</taxon>
        <taxon>rosids</taxon>
        <taxon>malvids</taxon>
        <taxon>Malvales</taxon>
        <taxon>Malvaceae</taxon>
        <taxon>Malvoideae</taxon>
        <taxon>Gossypium</taxon>
    </lineage>
</organism>
<dbReference type="Gene3D" id="1.20.1280.50">
    <property type="match status" value="1"/>
</dbReference>
<keyword evidence="3" id="KW-1185">Reference proteome</keyword>
<feature type="domain" description="F-box" evidence="1">
    <location>
        <begin position="8"/>
        <end position="48"/>
    </location>
</feature>
<dbReference type="InterPro" id="IPR013187">
    <property type="entry name" value="F-box-assoc_dom_typ3"/>
</dbReference>
<reference evidence="2 3" key="1">
    <citation type="submission" date="2019-06" db="EMBL/GenBank/DDBJ databases">
        <title>WGS assembly of Gossypium darwinii.</title>
        <authorList>
            <person name="Chen Z.J."/>
            <person name="Sreedasyam A."/>
            <person name="Ando A."/>
            <person name="Song Q."/>
            <person name="De L."/>
            <person name="Hulse-Kemp A."/>
            <person name="Ding M."/>
            <person name="Ye W."/>
            <person name="Kirkbride R."/>
            <person name="Jenkins J."/>
            <person name="Plott C."/>
            <person name="Lovell J."/>
            <person name="Lin Y.-M."/>
            <person name="Vaughn R."/>
            <person name="Liu B."/>
            <person name="Li W."/>
            <person name="Simpson S."/>
            <person name="Scheffler B."/>
            <person name="Saski C."/>
            <person name="Grover C."/>
            <person name="Hu G."/>
            <person name="Conover J."/>
            <person name="Carlson J."/>
            <person name="Shu S."/>
            <person name="Boston L."/>
            <person name="Williams M."/>
            <person name="Peterson D."/>
            <person name="Mcgee K."/>
            <person name="Jones D."/>
            <person name="Wendel J."/>
            <person name="Stelly D."/>
            <person name="Grimwood J."/>
            <person name="Schmutz J."/>
        </authorList>
    </citation>
    <scope>NUCLEOTIDE SEQUENCE [LARGE SCALE GENOMIC DNA]</scope>
    <source>
        <strain evidence="2">1808015.09</strain>
    </source>
</reference>
<dbReference type="InterPro" id="IPR001810">
    <property type="entry name" value="F-box_dom"/>
</dbReference>
<dbReference type="InterPro" id="IPR017451">
    <property type="entry name" value="F-box-assoc_interact_dom"/>
</dbReference>
<evidence type="ECO:0000313" key="2">
    <source>
        <dbReference type="EMBL" id="TYH00461.1"/>
    </source>
</evidence>
<protein>
    <recommendedName>
        <fullName evidence="1">F-box domain-containing protein</fullName>
    </recommendedName>
</protein>
<dbReference type="PANTHER" id="PTHR31672:SF10">
    <property type="entry name" value="F-BOX DOMAIN-CONTAINING PROTEIN"/>
    <property type="match status" value="1"/>
</dbReference>
<dbReference type="SMART" id="SM00256">
    <property type="entry name" value="FBOX"/>
    <property type="match status" value="1"/>
</dbReference>
<dbReference type="CDD" id="cd22157">
    <property type="entry name" value="F-box_AtFBW1-like"/>
    <property type="match status" value="1"/>
</dbReference>
<dbReference type="EMBL" id="CM017697">
    <property type="protein sequence ID" value="TYH00461.1"/>
    <property type="molecule type" value="Genomic_DNA"/>
</dbReference>
<dbReference type="PANTHER" id="PTHR31672">
    <property type="entry name" value="BNACNNG10540D PROTEIN"/>
    <property type="match status" value="1"/>
</dbReference>
<dbReference type="InterPro" id="IPR050796">
    <property type="entry name" value="SCF_F-box_component"/>
</dbReference>
<dbReference type="Proteomes" id="UP000323506">
    <property type="component" value="Chromosome A10"/>
</dbReference>
<accession>A0A5D2F3V6</accession>
<gene>
    <name evidence="2" type="ORF">ES288_A10G278700v1</name>
</gene>
<proteinExistence type="predicted"/>
<dbReference type="Pfam" id="PF00646">
    <property type="entry name" value="F-box"/>
    <property type="match status" value="1"/>
</dbReference>
<dbReference type="InterPro" id="IPR036047">
    <property type="entry name" value="F-box-like_dom_sf"/>
</dbReference>
<dbReference type="SUPFAM" id="SSF81383">
    <property type="entry name" value="F-box domain"/>
    <property type="match status" value="1"/>
</dbReference>
<evidence type="ECO:0000313" key="3">
    <source>
        <dbReference type="Proteomes" id="UP000323506"/>
    </source>
</evidence>
<evidence type="ECO:0000259" key="1">
    <source>
        <dbReference type="SMART" id="SM00256"/>
    </source>
</evidence>
<dbReference type="Pfam" id="PF08268">
    <property type="entry name" value="FBA_3"/>
    <property type="match status" value="1"/>
</dbReference>
<sequence length="380" mass="44322">MQRPRFEVPEALVMEILSKLPLKSLTRFNCVCKYWCSFFQTPHFISKHYHNNVKSNNLNLVLQRHDHGTASMPYFSQISVEKDENFLGKQNIRFPFFKNQLPYVYGARHGLFCLNDCLTDKAAIWNPSTREFKILPPSSAQRPTYLGHTYACVYFNHGAFVFDSKADDYKFIRFVTLSFVNTEYENAFAENMSQVELYSLKCDSWKEISSPNYTPCGLNWGDNYLDGICYWETKMGYYPDEKEMILSFDMANEKFSVSPIPKFFESYPEHYIQVLVFNKSLGVFAYPVEGIDKSFNLWVMNEGIRTQQFSIESIPGVFNVLGFWKNGEMFLLNTNCEVVLFDPSTQEFKVHYISIFAYVENLVPINGIQEHGDHIIRELV</sequence>
<dbReference type="AlphaFoldDB" id="A0A5D2F3V6"/>